<proteinExistence type="inferred from homology"/>
<dbReference type="CDD" id="cd00452">
    <property type="entry name" value="KDPG_aldolase"/>
    <property type="match status" value="1"/>
</dbReference>
<reference evidence="6 7" key="2">
    <citation type="journal article" date="2016" name="Genome Announc.">
        <title>Complete Genome Sequence of a Strain of Azospirillum thiophilum Isolated from a Sulfide Spring.</title>
        <authorList>
            <person name="Fomenkov A."/>
            <person name="Vincze T."/>
            <person name="Grabovich M."/>
            <person name="Anton B.P."/>
            <person name="Dubinina G."/>
            <person name="Orlova M."/>
            <person name="Belousova E."/>
            <person name="Roberts R.J."/>
        </authorList>
    </citation>
    <scope>NUCLEOTIDE SEQUENCE [LARGE SCALE GENOMIC DNA]</scope>
    <source>
        <strain evidence="6 7">BV-S</strain>
    </source>
</reference>
<dbReference type="InterPro" id="IPR000887">
    <property type="entry name" value="Aldlse_KDPG_KHG"/>
</dbReference>
<dbReference type="AlphaFoldDB" id="A0AAC8W4Q9"/>
<dbReference type="PANTHER" id="PTHR30246:SF1">
    <property type="entry name" value="2-DEHYDRO-3-DEOXY-6-PHOSPHOGALACTONATE ALDOLASE-RELATED"/>
    <property type="match status" value="1"/>
</dbReference>
<evidence type="ECO:0000256" key="5">
    <source>
        <dbReference type="ARBA" id="ARBA00023277"/>
    </source>
</evidence>
<evidence type="ECO:0000256" key="3">
    <source>
        <dbReference type="ARBA" id="ARBA00011233"/>
    </source>
</evidence>
<dbReference type="NCBIfam" id="TIGR01182">
    <property type="entry name" value="eda"/>
    <property type="match status" value="1"/>
</dbReference>
<dbReference type="EMBL" id="CP012406">
    <property type="protein sequence ID" value="ALG75001.1"/>
    <property type="molecule type" value="Genomic_DNA"/>
</dbReference>
<evidence type="ECO:0000256" key="4">
    <source>
        <dbReference type="ARBA" id="ARBA00023239"/>
    </source>
</evidence>
<dbReference type="KEGG" id="ati:AL072_28870"/>
<keyword evidence="5" id="KW-0119">Carbohydrate metabolism</keyword>
<accession>A0AAC8W4Q9</accession>
<comment type="subunit">
    <text evidence="3">Homotrimer.</text>
</comment>
<dbReference type="Proteomes" id="UP000069935">
    <property type="component" value="Chromosome 6"/>
</dbReference>
<dbReference type="PANTHER" id="PTHR30246">
    <property type="entry name" value="2-KETO-3-DEOXY-6-PHOSPHOGLUCONATE ALDOLASE"/>
    <property type="match status" value="1"/>
</dbReference>
<dbReference type="Pfam" id="PF01081">
    <property type="entry name" value="Aldolase"/>
    <property type="match status" value="1"/>
</dbReference>
<comment type="similarity">
    <text evidence="2">Belongs to the KHG/KDPG aldolase family.</text>
</comment>
<keyword evidence="7" id="KW-1185">Reference proteome</keyword>
<protein>
    <submittedName>
        <fullName evidence="6">2-dehydro-3-deoxyphosphogluconate aldolase</fullName>
    </submittedName>
</protein>
<comment type="pathway">
    <text evidence="1">Carbohydrate acid metabolism.</text>
</comment>
<evidence type="ECO:0000256" key="1">
    <source>
        <dbReference type="ARBA" id="ARBA00004761"/>
    </source>
</evidence>
<reference evidence="7" key="1">
    <citation type="submission" date="2015-08" db="EMBL/GenBank/DDBJ databases">
        <title>Complete Genome Sequence of Azospirillum thiophilum BV-S.</title>
        <authorList>
            <person name="Fomenkov A."/>
            <person name="Vincze T."/>
            <person name="Grabovich M."/>
            <person name="Dubinina G."/>
            <person name="Orlova M."/>
            <person name="Belousova E."/>
            <person name="Roberts R.J."/>
        </authorList>
    </citation>
    <scope>NUCLEOTIDE SEQUENCE [LARGE SCALE GENOMIC DNA]</scope>
    <source>
        <strain evidence="7">BV-S</strain>
    </source>
</reference>
<dbReference type="GO" id="GO:0016829">
    <property type="term" value="F:lyase activity"/>
    <property type="evidence" value="ECO:0007669"/>
    <property type="project" value="UniProtKB-KW"/>
</dbReference>
<keyword evidence="4" id="KW-0456">Lyase</keyword>
<dbReference type="Gene3D" id="3.20.20.70">
    <property type="entry name" value="Aldolase class I"/>
    <property type="match status" value="1"/>
</dbReference>
<dbReference type="InterPro" id="IPR013785">
    <property type="entry name" value="Aldolase_TIM"/>
</dbReference>
<dbReference type="RefSeq" id="WP_045584951.1">
    <property type="nucleotide sequence ID" value="NZ_CP012406.1"/>
</dbReference>
<organism evidence="6 7">
    <name type="scientific">Azospirillum thiophilum</name>
    <dbReference type="NCBI Taxonomy" id="528244"/>
    <lineage>
        <taxon>Bacteria</taxon>
        <taxon>Pseudomonadati</taxon>
        <taxon>Pseudomonadota</taxon>
        <taxon>Alphaproteobacteria</taxon>
        <taxon>Rhodospirillales</taxon>
        <taxon>Azospirillaceae</taxon>
        <taxon>Azospirillum</taxon>
    </lineage>
</organism>
<gene>
    <name evidence="6" type="ORF">AL072_28870</name>
</gene>
<evidence type="ECO:0000313" key="6">
    <source>
        <dbReference type="EMBL" id="ALG75001.1"/>
    </source>
</evidence>
<name>A0AAC8W4Q9_9PROT</name>
<dbReference type="SUPFAM" id="SSF51569">
    <property type="entry name" value="Aldolase"/>
    <property type="match status" value="1"/>
</dbReference>
<sequence>MSTTQSPAQSPAALTPAEVIDQLVAYGVVPVIRNSSAELARTAVGWLREAGYGTFEITMTTPGAVGLIEELSAEGDALIGAGTVLTPAAVAEVVKAGARYVVSPCVLPKVAAACRDHGVACLMGALTPTEVHAAISAGADAVKIFPASTVGPAHIKALKSVFPGVRIVPTGGIDATTVASYVAAGVACVGAGGKLVDEGLVKKGDREAILAAGRQLLEAYRAAKAA</sequence>
<evidence type="ECO:0000256" key="2">
    <source>
        <dbReference type="ARBA" id="ARBA00006906"/>
    </source>
</evidence>
<evidence type="ECO:0000313" key="7">
    <source>
        <dbReference type="Proteomes" id="UP000069935"/>
    </source>
</evidence>